<comment type="subcellular location">
    <subcellularLocation>
        <location evidence="1 10">Cytoplasm</location>
    </subcellularLocation>
</comment>
<dbReference type="Proteomes" id="UP000016649">
    <property type="component" value="Unassembled WGS sequence"/>
</dbReference>
<dbReference type="HAMAP" id="MF_00239">
    <property type="entry name" value="Cytidyl_kinase_type2"/>
    <property type="match status" value="1"/>
</dbReference>
<comment type="catalytic activity">
    <reaction evidence="8 10">
        <text>dCMP + ATP = dCDP + ADP</text>
        <dbReference type="Rhea" id="RHEA:25094"/>
        <dbReference type="ChEBI" id="CHEBI:30616"/>
        <dbReference type="ChEBI" id="CHEBI:57566"/>
        <dbReference type="ChEBI" id="CHEBI:58593"/>
        <dbReference type="ChEBI" id="CHEBI:456216"/>
        <dbReference type="EC" id="2.7.4.25"/>
    </reaction>
</comment>
<evidence type="ECO:0000256" key="6">
    <source>
        <dbReference type="ARBA" id="ARBA00022777"/>
    </source>
</evidence>
<proteinExistence type="inferred from homology"/>
<dbReference type="Pfam" id="PF13189">
    <property type="entry name" value="Cytidylate_kin2"/>
    <property type="match status" value="1"/>
</dbReference>
<evidence type="ECO:0000256" key="5">
    <source>
        <dbReference type="ARBA" id="ARBA00022741"/>
    </source>
</evidence>
<dbReference type="Gene3D" id="3.40.50.300">
    <property type="entry name" value="P-loop containing nucleotide triphosphate hydrolases"/>
    <property type="match status" value="1"/>
</dbReference>
<name>A0ABN0P072_TRELE</name>
<keyword evidence="7 10" id="KW-0067">ATP-binding</keyword>
<evidence type="ECO:0000256" key="8">
    <source>
        <dbReference type="ARBA" id="ARBA00047615"/>
    </source>
</evidence>
<evidence type="ECO:0000256" key="1">
    <source>
        <dbReference type="ARBA" id="ARBA00004496"/>
    </source>
</evidence>
<dbReference type="NCBIfam" id="TIGR02173">
    <property type="entry name" value="cyt_kin_arch"/>
    <property type="match status" value="1"/>
</dbReference>
<evidence type="ECO:0000256" key="3">
    <source>
        <dbReference type="ARBA" id="ARBA00022490"/>
    </source>
</evidence>
<sequence>MSWKISNGKQLRIAISGKSGCGNTTVCKLLADKLNIGVVNFTFRNLSEETGLTLEQIIEKAKNDDWFDTQIDKRQVELALQKSCVLGSRLAVWMLKQADFKVYLTAAEHVRAKRIHKREGGSVEKIAAFTKMRDAEDSERYKKLYNIDNEDYAHVDLVIDTERYTPEQIVSLILKGLAQKKLIEHSSGTDD</sequence>
<dbReference type="InterPro" id="IPR011892">
    <property type="entry name" value="Cyt_kin_arch"/>
</dbReference>
<evidence type="ECO:0000256" key="7">
    <source>
        <dbReference type="ARBA" id="ARBA00022840"/>
    </source>
</evidence>
<dbReference type="InterPro" id="IPR027417">
    <property type="entry name" value="P-loop_NTPase"/>
</dbReference>
<comment type="similarity">
    <text evidence="2 10">Belongs to the cytidylate kinase family. Type 2 subfamily.</text>
</comment>
<feature type="binding site" evidence="10">
    <location>
        <begin position="17"/>
        <end position="25"/>
    </location>
    <ligand>
        <name>ATP</name>
        <dbReference type="ChEBI" id="CHEBI:30616"/>
    </ligand>
</feature>
<evidence type="ECO:0000256" key="9">
    <source>
        <dbReference type="ARBA" id="ARBA00048478"/>
    </source>
</evidence>
<keyword evidence="4 10" id="KW-0808">Transferase</keyword>
<comment type="caution">
    <text evidence="11">The sequence shown here is derived from an EMBL/GenBank/DDBJ whole genome shotgun (WGS) entry which is preliminary data.</text>
</comment>
<protein>
    <recommendedName>
        <fullName evidence="10">Cytidylate kinase</fullName>
        <shortName evidence="10">CK</shortName>
        <ecNumber evidence="10">2.7.4.25</ecNumber>
    </recommendedName>
    <alternativeName>
        <fullName evidence="10">Cytidine monophosphate kinase</fullName>
        <shortName evidence="10">CMP kinase</shortName>
    </alternativeName>
</protein>
<dbReference type="SUPFAM" id="SSF52540">
    <property type="entry name" value="P-loop containing nucleoside triphosphate hydrolases"/>
    <property type="match status" value="1"/>
</dbReference>
<reference evidence="11 12" key="1">
    <citation type="submission" date="2013-08" db="EMBL/GenBank/DDBJ databases">
        <authorList>
            <person name="Weinstock G."/>
            <person name="Sodergren E."/>
            <person name="Wylie T."/>
            <person name="Fulton L."/>
            <person name="Fulton R."/>
            <person name="Fronick C."/>
            <person name="O'Laughlin M."/>
            <person name="Godfrey J."/>
            <person name="Miner T."/>
            <person name="Herter B."/>
            <person name="Appelbaum E."/>
            <person name="Cordes M."/>
            <person name="Lek S."/>
            <person name="Wollam A."/>
            <person name="Pepin K.H."/>
            <person name="Palsikar V.B."/>
            <person name="Mitreva M."/>
            <person name="Wilson R.K."/>
        </authorList>
    </citation>
    <scope>NUCLEOTIDE SEQUENCE [LARGE SCALE GENOMIC DNA]</scope>
    <source>
        <strain evidence="11 12">ATCC 700332</strain>
    </source>
</reference>
<keyword evidence="3 10" id="KW-0963">Cytoplasm</keyword>
<evidence type="ECO:0000256" key="4">
    <source>
        <dbReference type="ARBA" id="ARBA00022679"/>
    </source>
</evidence>
<keyword evidence="6 10" id="KW-0418">Kinase</keyword>
<evidence type="ECO:0000313" key="11">
    <source>
        <dbReference type="EMBL" id="ERJ93706.1"/>
    </source>
</evidence>
<dbReference type="RefSeq" id="WP_021687019.1">
    <property type="nucleotide sequence ID" value="NZ_KI260564.1"/>
</dbReference>
<dbReference type="CDD" id="cd02020">
    <property type="entry name" value="CMPK"/>
    <property type="match status" value="1"/>
</dbReference>
<dbReference type="EMBL" id="AWVH01000023">
    <property type="protein sequence ID" value="ERJ93706.1"/>
    <property type="molecule type" value="Genomic_DNA"/>
</dbReference>
<keyword evidence="12" id="KW-1185">Reference proteome</keyword>
<dbReference type="InterPro" id="IPR011994">
    <property type="entry name" value="Cytidylate_kinase_dom"/>
</dbReference>
<comment type="catalytic activity">
    <reaction evidence="9 10">
        <text>CMP + ATP = CDP + ADP</text>
        <dbReference type="Rhea" id="RHEA:11600"/>
        <dbReference type="ChEBI" id="CHEBI:30616"/>
        <dbReference type="ChEBI" id="CHEBI:58069"/>
        <dbReference type="ChEBI" id="CHEBI:60377"/>
        <dbReference type="ChEBI" id="CHEBI:456216"/>
        <dbReference type="EC" id="2.7.4.25"/>
    </reaction>
</comment>
<evidence type="ECO:0000256" key="10">
    <source>
        <dbReference type="HAMAP-Rule" id="MF_00239"/>
    </source>
</evidence>
<organism evidence="11 12">
    <name type="scientific">Treponema lecithinolyticum ATCC 700332</name>
    <dbReference type="NCBI Taxonomy" id="1321815"/>
    <lineage>
        <taxon>Bacteria</taxon>
        <taxon>Pseudomonadati</taxon>
        <taxon>Spirochaetota</taxon>
        <taxon>Spirochaetia</taxon>
        <taxon>Spirochaetales</taxon>
        <taxon>Treponemataceae</taxon>
        <taxon>Treponema</taxon>
    </lineage>
</organism>
<keyword evidence="5 10" id="KW-0547">Nucleotide-binding</keyword>
<dbReference type="GO" id="GO:0016301">
    <property type="term" value="F:kinase activity"/>
    <property type="evidence" value="ECO:0007669"/>
    <property type="project" value="UniProtKB-KW"/>
</dbReference>
<evidence type="ECO:0000256" key="2">
    <source>
        <dbReference type="ARBA" id="ARBA00011005"/>
    </source>
</evidence>
<accession>A0ABN0P072</accession>
<dbReference type="EC" id="2.7.4.25" evidence="10"/>
<evidence type="ECO:0000313" key="12">
    <source>
        <dbReference type="Proteomes" id="UP000016649"/>
    </source>
</evidence>
<gene>
    <name evidence="10" type="primary">cmk</name>
    <name evidence="11" type="ORF">HMPREF9193_00801</name>
</gene>